<dbReference type="AlphaFoldDB" id="A0A0R3QL58"/>
<evidence type="ECO:0000313" key="1">
    <source>
        <dbReference type="EMBL" id="VDO21871.1"/>
    </source>
</evidence>
<reference evidence="1 2" key="2">
    <citation type="submission" date="2018-11" db="EMBL/GenBank/DDBJ databases">
        <authorList>
            <consortium name="Pathogen Informatics"/>
        </authorList>
    </citation>
    <scope>NUCLEOTIDE SEQUENCE [LARGE SCALE GENOMIC DNA]</scope>
</reference>
<reference evidence="3" key="1">
    <citation type="submission" date="2017-02" db="UniProtKB">
        <authorList>
            <consortium name="WormBaseParasite"/>
        </authorList>
    </citation>
    <scope>IDENTIFICATION</scope>
</reference>
<name>A0A0R3QL58_9BILA</name>
<evidence type="ECO:0000313" key="3">
    <source>
        <dbReference type="WBParaSite" id="BTMF_0000841401-mRNA-1"/>
    </source>
</evidence>
<evidence type="ECO:0000313" key="2">
    <source>
        <dbReference type="Proteomes" id="UP000280834"/>
    </source>
</evidence>
<accession>A0A0R3QL58</accession>
<organism evidence="3">
    <name type="scientific">Brugia timori</name>
    <dbReference type="NCBI Taxonomy" id="42155"/>
    <lineage>
        <taxon>Eukaryota</taxon>
        <taxon>Metazoa</taxon>
        <taxon>Ecdysozoa</taxon>
        <taxon>Nematoda</taxon>
        <taxon>Chromadorea</taxon>
        <taxon>Rhabditida</taxon>
        <taxon>Spirurina</taxon>
        <taxon>Spiruromorpha</taxon>
        <taxon>Filarioidea</taxon>
        <taxon>Onchocercidae</taxon>
        <taxon>Brugia</taxon>
    </lineage>
</organism>
<dbReference type="Proteomes" id="UP000280834">
    <property type="component" value="Unassembled WGS sequence"/>
</dbReference>
<protein>
    <submittedName>
        <fullName evidence="3">Ovule protein</fullName>
    </submittedName>
</protein>
<dbReference type="WBParaSite" id="BTMF_0000841401-mRNA-1">
    <property type="protein sequence ID" value="BTMF_0000841401-mRNA-1"/>
    <property type="gene ID" value="BTMF_0000841401"/>
</dbReference>
<keyword evidence="2" id="KW-1185">Reference proteome</keyword>
<sequence>MCSSVKKSGIRGGRPLTKLTHQSVNSFMLLPILINNWLEDFEWYKSVTFHAYFASFYCNLVYDQRDHKTLILGSSLKPEDPEGIEGKR</sequence>
<dbReference type="EMBL" id="UZAG01015607">
    <property type="protein sequence ID" value="VDO21871.1"/>
    <property type="molecule type" value="Genomic_DNA"/>
</dbReference>
<gene>
    <name evidence="1" type="ORF">BTMF_LOCUS6465</name>
</gene>
<proteinExistence type="predicted"/>